<protein>
    <recommendedName>
        <fullName evidence="3">F-box domain-containing protein</fullName>
    </recommendedName>
</protein>
<dbReference type="Gene3D" id="3.80.10.10">
    <property type="entry name" value="Ribonuclease Inhibitor"/>
    <property type="match status" value="1"/>
</dbReference>
<dbReference type="EMBL" id="JARKIB010000020">
    <property type="protein sequence ID" value="KAJ7768339.1"/>
    <property type="molecule type" value="Genomic_DNA"/>
</dbReference>
<name>A0AAD7JNG5_9AGAR</name>
<sequence>MLNSEHRRIVAESNALIYKYETLIAQYTSLSKKAHEERQIAQLELDAIVYPVLTLPVEITSEIFLHCLSSTPTNPWDTMHTPIRLTHVCRIWREIAISTPALWANIEMEILDDLKDREFLEAWVTRSGEVLQSIKLTGPSLSDSEDEDEEEIVAPGRTLPTIFAPLASSSHRIGTLDLSYLGVENLLGLDDIAPGPWNFLALQKLSIVFSHVDQNLALSWERPESSVFPIITFSDAPLLREVHFSRVSPMLFSIPWHQLTRFTGYLLHVKESLVVLQLCPNLTECILATFTTSQRFDTTIHLRLKSLTLHIVSGARSSAWSSRILNFLSLPSLQSLAIRTLDDITESAFKTFISHSPSLRKLHFHPNDPVKWRASVFVSMPGLAELDIGSPSWSFIVEFFGPLIANVDFLPHLQHLTMSPDRTFSDAQIHRLLEVIGLGLRARWHTRQDARLTQMTTCRLVLGQQCATPSEAVLLPLKELKAEGLDISIETAGYGNSKRLFL</sequence>
<evidence type="ECO:0000313" key="1">
    <source>
        <dbReference type="EMBL" id="KAJ7768339.1"/>
    </source>
</evidence>
<accession>A0AAD7JNG5</accession>
<organism evidence="1 2">
    <name type="scientific">Mycena metata</name>
    <dbReference type="NCBI Taxonomy" id="1033252"/>
    <lineage>
        <taxon>Eukaryota</taxon>
        <taxon>Fungi</taxon>
        <taxon>Dikarya</taxon>
        <taxon>Basidiomycota</taxon>
        <taxon>Agaricomycotina</taxon>
        <taxon>Agaricomycetes</taxon>
        <taxon>Agaricomycetidae</taxon>
        <taxon>Agaricales</taxon>
        <taxon>Marasmiineae</taxon>
        <taxon>Mycenaceae</taxon>
        <taxon>Mycena</taxon>
    </lineage>
</organism>
<reference evidence="1" key="1">
    <citation type="submission" date="2023-03" db="EMBL/GenBank/DDBJ databases">
        <title>Massive genome expansion in bonnet fungi (Mycena s.s.) driven by repeated elements and novel gene families across ecological guilds.</title>
        <authorList>
            <consortium name="Lawrence Berkeley National Laboratory"/>
            <person name="Harder C.B."/>
            <person name="Miyauchi S."/>
            <person name="Viragh M."/>
            <person name="Kuo A."/>
            <person name="Thoen E."/>
            <person name="Andreopoulos B."/>
            <person name="Lu D."/>
            <person name="Skrede I."/>
            <person name="Drula E."/>
            <person name="Henrissat B."/>
            <person name="Morin E."/>
            <person name="Kohler A."/>
            <person name="Barry K."/>
            <person name="LaButti K."/>
            <person name="Morin E."/>
            <person name="Salamov A."/>
            <person name="Lipzen A."/>
            <person name="Mereny Z."/>
            <person name="Hegedus B."/>
            <person name="Baldrian P."/>
            <person name="Stursova M."/>
            <person name="Weitz H."/>
            <person name="Taylor A."/>
            <person name="Grigoriev I.V."/>
            <person name="Nagy L.G."/>
            <person name="Martin F."/>
            <person name="Kauserud H."/>
        </authorList>
    </citation>
    <scope>NUCLEOTIDE SEQUENCE</scope>
    <source>
        <strain evidence="1">CBHHK182m</strain>
    </source>
</reference>
<dbReference type="SUPFAM" id="SSF52047">
    <property type="entry name" value="RNI-like"/>
    <property type="match status" value="1"/>
</dbReference>
<dbReference type="AlphaFoldDB" id="A0AAD7JNG5"/>
<dbReference type="PANTHER" id="PTHR38926:SF5">
    <property type="entry name" value="F-BOX AND LEUCINE-RICH REPEAT PROTEIN 6"/>
    <property type="match status" value="1"/>
</dbReference>
<proteinExistence type="predicted"/>
<dbReference type="Gene3D" id="1.20.1280.50">
    <property type="match status" value="1"/>
</dbReference>
<gene>
    <name evidence="1" type="ORF">B0H16DRAFT_1686491</name>
</gene>
<keyword evidence="2" id="KW-1185">Reference proteome</keyword>
<evidence type="ECO:0008006" key="3">
    <source>
        <dbReference type="Google" id="ProtNLM"/>
    </source>
</evidence>
<dbReference type="PANTHER" id="PTHR38926">
    <property type="entry name" value="F-BOX DOMAIN CONTAINING PROTEIN, EXPRESSED"/>
    <property type="match status" value="1"/>
</dbReference>
<comment type="caution">
    <text evidence="1">The sequence shown here is derived from an EMBL/GenBank/DDBJ whole genome shotgun (WGS) entry which is preliminary data.</text>
</comment>
<evidence type="ECO:0000313" key="2">
    <source>
        <dbReference type="Proteomes" id="UP001215598"/>
    </source>
</evidence>
<dbReference type="Proteomes" id="UP001215598">
    <property type="component" value="Unassembled WGS sequence"/>
</dbReference>
<dbReference type="InterPro" id="IPR032675">
    <property type="entry name" value="LRR_dom_sf"/>
</dbReference>